<evidence type="ECO:0000313" key="2">
    <source>
        <dbReference type="EMBL" id="MFC5514834.1"/>
    </source>
</evidence>
<proteinExistence type="predicted"/>
<keyword evidence="1" id="KW-0732">Signal</keyword>
<evidence type="ECO:0000256" key="1">
    <source>
        <dbReference type="SAM" id="SignalP"/>
    </source>
</evidence>
<sequence length="95" mass="10489">MRRWSILLAAVGLATLATAPAVAAEMMMKKGETVMMMPNGRIDRVMHTDKMMSETMMKNAKPMDGCVVMMMGADGKMYMMNDMKMSNGKMACATH</sequence>
<accession>A0ABW0PS04</accession>
<protein>
    <submittedName>
        <fullName evidence="2">Uncharacterized protein</fullName>
    </submittedName>
</protein>
<dbReference type="RefSeq" id="WP_266342855.1">
    <property type="nucleotide sequence ID" value="NZ_JAPKNH010000002.1"/>
</dbReference>
<feature type="chain" id="PRO_5046792527" evidence="1">
    <location>
        <begin position="24"/>
        <end position="95"/>
    </location>
</feature>
<gene>
    <name evidence="2" type="ORF">ACFPP9_03545</name>
</gene>
<feature type="signal peptide" evidence="1">
    <location>
        <begin position="1"/>
        <end position="23"/>
    </location>
</feature>
<comment type="caution">
    <text evidence="2">The sequence shown here is derived from an EMBL/GenBank/DDBJ whole genome shotgun (WGS) entry which is preliminary data.</text>
</comment>
<dbReference type="EMBL" id="JBHSML010000002">
    <property type="protein sequence ID" value="MFC5514834.1"/>
    <property type="molecule type" value="Genomic_DNA"/>
</dbReference>
<name>A0ABW0PS04_9HYPH</name>
<dbReference type="Proteomes" id="UP001596150">
    <property type="component" value="Unassembled WGS sequence"/>
</dbReference>
<evidence type="ECO:0000313" key="3">
    <source>
        <dbReference type="Proteomes" id="UP001596150"/>
    </source>
</evidence>
<keyword evidence="3" id="KW-1185">Reference proteome</keyword>
<organism evidence="2 3">
    <name type="scientific">Kaistia terrae</name>
    <dbReference type="NCBI Taxonomy" id="537017"/>
    <lineage>
        <taxon>Bacteria</taxon>
        <taxon>Pseudomonadati</taxon>
        <taxon>Pseudomonadota</taxon>
        <taxon>Alphaproteobacteria</taxon>
        <taxon>Hyphomicrobiales</taxon>
        <taxon>Kaistiaceae</taxon>
        <taxon>Kaistia</taxon>
    </lineage>
</organism>
<reference evidence="3" key="1">
    <citation type="journal article" date="2019" name="Int. J. Syst. Evol. Microbiol.">
        <title>The Global Catalogue of Microorganisms (GCM) 10K type strain sequencing project: providing services to taxonomists for standard genome sequencing and annotation.</title>
        <authorList>
            <consortium name="The Broad Institute Genomics Platform"/>
            <consortium name="The Broad Institute Genome Sequencing Center for Infectious Disease"/>
            <person name="Wu L."/>
            <person name="Ma J."/>
        </authorList>
    </citation>
    <scope>NUCLEOTIDE SEQUENCE [LARGE SCALE GENOMIC DNA]</scope>
    <source>
        <strain evidence="3">KACC 12633</strain>
    </source>
</reference>